<organism evidence="4">
    <name type="scientific">uncultured Aureispira sp</name>
    <dbReference type="NCBI Taxonomy" id="1331704"/>
    <lineage>
        <taxon>Bacteria</taxon>
        <taxon>Pseudomonadati</taxon>
        <taxon>Bacteroidota</taxon>
        <taxon>Saprospiria</taxon>
        <taxon>Saprospirales</taxon>
        <taxon>Saprospiraceae</taxon>
        <taxon>Aureispira</taxon>
        <taxon>environmental samples</taxon>
    </lineage>
</organism>
<sequence length="314" mass="36523">MNKFDRVISTLILLQTKKIIKASNISERFGISLRTVYRDISTLKNAGIPIIGDPGIGYSIMDGYRLPPIMFNEGEALALLTAEKFIGKITDKTTQASYSEAMTKIKATLRSTDKESLAVLEDSISFSNYTLWENKSYLQDLFKSIASKVVLKIEYQKADGSTSLRKIESIGCYHQYNNWYLVAYCQNRAAYRTFKMNRILHLQVLDQYFDTEHISLQTYIDQQTQAWRDQQQFQSVEVAFHKSILQHAERRKYYFGFVQQVEAGDLVRMKFLNSSMEFIARWLLQFGNRATVLEPLELKDRIKELATELYEHYQ</sequence>
<dbReference type="Pfam" id="PF25583">
    <property type="entry name" value="WCX"/>
    <property type="match status" value="1"/>
</dbReference>
<evidence type="ECO:0008006" key="5">
    <source>
        <dbReference type="Google" id="ProtNLM"/>
    </source>
</evidence>
<evidence type="ECO:0000259" key="3">
    <source>
        <dbReference type="Pfam" id="PF25583"/>
    </source>
</evidence>
<dbReference type="SUPFAM" id="SSF46785">
    <property type="entry name" value="Winged helix' DNA-binding domain"/>
    <property type="match status" value="1"/>
</dbReference>
<dbReference type="InterPro" id="IPR026881">
    <property type="entry name" value="WYL_dom"/>
</dbReference>
<feature type="domain" description="WCX" evidence="3">
    <location>
        <begin position="235"/>
        <end position="309"/>
    </location>
</feature>
<dbReference type="InterPro" id="IPR057727">
    <property type="entry name" value="WCX_dom"/>
</dbReference>
<dbReference type="InterPro" id="IPR028349">
    <property type="entry name" value="PafC-like"/>
</dbReference>
<dbReference type="PIRSF" id="PIRSF016838">
    <property type="entry name" value="PafC"/>
    <property type="match status" value="1"/>
</dbReference>
<dbReference type="InterPro" id="IPR013196">
    <property type="entry name" value="HTH_11"/>
</dbReference>
<proteinExistence type="predicted"/>
<dbReference type="EMBL" id="CACVAQ010000506">
    <property type="protein sequence ID" value="CAA6829631.1"/>
    <property type="molecule type" value="Genomic_DNA"/>
</dbReference>
<dbReference type="Pfam" id="PF13280">
    <property type="entry name" value="WYL"/>
    <property type="match status" value="1"/>
</dbReference>
<evidence type="ECO:0000259" key="2">
    <source>
        <dbReference type="Pfam" id="PF13280"/>
    </source>
</evidence>
<reference evidence="4" key="1">
    <citation type="submission" date="2020-01" db="EMBL/GenBank/DDBJ databases">
        <authorList>
            <person name="Meier V. D."/>
            <person name="Meier V D."/>
        </authorList>
    </citation>
    <scope>NUCLEOTIDE SEQUENCE</scope>
    <source>
        <strain evidence="4">HLG_WM_MAG_10</strain>
    </source>
</reference>
<dbReference type="PROSITE" id="PS52050">
    <property type="entry name" value="WYL"/>
    <property type="match status" value="1"/>
</dbReference>
<dbReference type="InterPro" id="IPR051534">
    <property type="entry name" value="CBASS_pafABC_assoc_protein"/>
</dbReference>
<name>A0A6S6UGA8_9BACT</name>
<dbReference type="AlphaFoldDB" id="A0A6S6UGA8"/>
<feature type="domain" description="WYL" evidence="2">
    <location>
        <begin position="137"/>
        <end position="204"/>
    </location>
</feature>
<evidence type="ECO:0000313" key="4">
    <source>
        <dbReference type="EMBL" id="CAA6829631.1"/>
    </source>
</evidence>
<dbReference type="Pfam" id="PF08279">
    <property type="entry name" value="HTH_11"/>
    <property type="match status" value="1"/>
</dbReference>
<dbReference type="InterPro" id="IPR036388">
    <property type="entry name" value="WH-like_DNA-bd_sf"/>
</dbReference>
<accession>A0A6S6UGA8</accession>
<gene>
    <name evidence="4" type="ORF">HELGO_WM61445</name>
</gene>
<dbReference type="PANTHER" id="PTHR34580">
    <property type="match status" value="1"/>
</dbReference>
<feature type="domain" description="Helix-turn-helix type 11" evidence="1">
    <location>
        <begin position="12"/>
        <end position="58"/>
    </location>
</feature>
<protein>
    <recommendedName>
        <fullName evidence="5">Transcriptional regulator</fullName>
    </recommendedName>
</protein>
<dbReference type="InterPro" id="IPR036390">
    <property type="entry name" value="WH_DNA-bd_sf"/>
</dbReference>
<dbReference type="PANTHER" id="PTHR34580:SF3">
    <property type="entry name" value="PROTEIN PAFB"/>
    <property type="match status" value="1"/>
</dbReference>
<evidence type="ECO:0000259" key="1">
    <source>
        <dbReference type="Pfam" id="PF08279"/>
    </source>
</evidence>
<dbReference type="Gene3D" id="1.10.10.10">
    <property type="entry name" value="Winged helix-like DNA-binding domain superfamily/Winged helix DNA-binding domain"/>
    <property type="match status" value="1"/>
</dbReference>